<protein>
    <recommendedName>
        <fullName evidence="3">YCII-related domain-containing protein</fullName>
    </recommendedName>
</protein>
<name>A0ABN9S8Y0_9DINO</name>
<evidence type="ECO:0008006" key="3">
    <source>
        <dbReference type="Google" id="ProtNLM"/>
    </source>
</evidence>
<dbReference type="EMBL" id="CAUYUJ010010002">
    <property type="protein sequence ID" value="CAK0828349.1"/>
    <property type="molecule type" value="Genomic_DNA"/>
</dbReference>
<sequence length="314" mass="33789">MDARGPWPGGCIAVAWARGRGGHPRGVFRHGHSGAGATAGRDNEDVKEQRRQMRLAVADSTAPQSEAFSMVTGDLHWMVAAEDMLVKATAEASGQGDASEEQDASATLWRPGGFYELRQPGVTHERAQVWSRLDRLYWNASAVGQLDRWPQPIMTADQMHFEAAARPPAESKQNQVGVAVSFVRTAERGDVGVMQRCLQSLPRLRAVAPSPLELTGCKGAALDPYRSLILVLARDAAIGELADLRDHLAAQARWGRIHRALARLSPGRSTSLVGVVGPAGEVLSEPSATAAALRARQCGAFAERPVDAVLLEQW</sequence>
<feature type="non-terminal residue" evidence="1">
    <location>
        <position position="314"/>
    </location>
</feature>
<dbReference type="Proteomes" id="UP001189429">
    <property type="component" value="Unassembled WGS sequence"/>
</dbReference>
<proteinExistence type="predicted"/>
<organism evidence="1 2">
    <name type="scientific">Prorocentrum cordatum</name>
    <dbReference type="NCBI Taxonomy" id="2364126"/>
    <lineage>
        <taxon>Eukaryota</taxon>
        <taxon>Sar</taxon>
        <taxon>Alveolata</taxon>
        <taxon>Dinophyceae</taxon>
        <taxon>Prorocentrales</taxon>
        <taxon>Prorocentraceae</taxon>
        <taxon>Prorocentrum</taxon>
    </lineage>
</organism>
<reference evidence="1" key="1">
    <citation type="submission" date="2023-10" db="EMBL/GenBank/DDBJ databases">
        <authorList>
            <person name="Chen Y."/>
            <person name="Shah S."/>
            <person name="Dougan E. K."/>
            <person name="Thang M."/>
            <person name="Chan C."/>
        </authorList>
    </citation>
    <scope>NUCLEOTIDE SEQUENCE [LARGE SCALE GENOMIC DNA]</scope>
</reference>
<keyword evidence="2" id="KW-1185">Reference proteome</keyword>
<evidence type="ECO:0000313" key="1">
    <source>
        <dbReference type="EMBL" id="CAK0828349.1"/>
    </source>
</evidence>
<comment type="caution">
    <text evidence="1">The sequence shown here is derived from an EMBL/GenBank/DDBJ whole genome shotgun (WGS) entry which is preliminary data.</text>
</comment>
<gene>
    <name evidence="1" type="ORF">PCOR1329_LOCUS27585</name>
</gene>
<accession>A0ABN9S8Y0</accession>
<evidence type="ECO:0000313" key="2">
    <source>
        <dbReference type="Proteomes" id="UP001189429"/>
    </source>
</evidence>